<sequence length="169" mass="20166">MGPEAHFFDWGMFWQAASAIATTAAVIVALWQTKYVNKKRVKLIYGEQFRYSRKIQENRETYHYTTIDIVNTGNRKIVVQQLGVELPDGFRYNLNEDIEFDRPLCCFPIELEPEQFIKCLWLNDDFRDLLVTRHLHENNKRITFYIQDSAGIYYKRKTTKTPKQFLEEN</sequence>
<dbReference type="Proteomes" id="UP000261140">
    <property type="component" value="Unassembled WGS sequence"/>
</dbReference>
<keyword evidence="1" id="KW-0472">Membrane</keyword>
<protein>
    <submittedName>
        <fullName evidence="2">Uncharacterized protein</fullName>
    </submittedName>
</protein>
<evidence type="ECO:0000313" key="5">
    <source>
        <dbReference type="Proteomes" id="UP000261140"/>
    </source>
</evidence>
<dbReference type="EMBL" id="QVER01000006">
    <property type="protein sequence ID" value="RGB91866.1"/>
    <property type="molecule type" value="Genomic_DNA"/>
</dbReference>
<evidence type="ECO:0000313" key="3">
    <source>
        <dbReference type="EMBL" id="RGB91866.1"/>
    </source>
</evidence>
<accession>A0A3E2TBW0</accession>
<dbReference type="EMBL" id="QVEQ01000004">
    <property type="protein sequence ID" value="RGB71407.1"/>
    <property type="molecule type" value="Genomic_DNA"/>
</dbReference>
<evidence type="ECO:0000256" key="1">
    <source>
        <dbReference type="SAM" id="Phobius"/>
    </source>
</evidence>
<comment type="caution">
    <text evidence="2">The sequence shown here is derived from an EMBL/GenBank/DDBJ whole genome shotgun (WGS) entry which is preliminary data.</text>
</comment>
<feature type="transmembrane region" description="Helical" evidence="1">
    <location>
        <begin position="12"/>
        <end position="31"/>
    </location>
</feature>
<reference evidence="4 5" key="1">
    <citation type="submission" date="2018-08" db="EMBL/GenBank/DDBJ databases">
        <title>A genome reference for cultivated species of the human gut microbiota.</title>
        <authorList>
            <person name="Zou Y."/>
            <person name="Xue W."/>
            <person name="Luo G."/>
        </authorList>
    </citation>
    <scope>NUCLEOTIDE SEQUENCE [LARGE SCALE GENOMIC DNA]</scope>
    <source>
        <strain evidence="3 4">AF32-8AC</strain>
        <strain evidence="2 5">AF36-11AT</strain>
    </source>
</reference>
<evidence type="ECO:0000313" key="2">
    <source>
        <dbReference type="EMBL" id="RGB71407.1"/>
    </source>
</evidence>
<dbReference type="Proteomes" id="UP000260991">
    <property type="component" value="Unassembled WGS sequence"/>
</dbReference>
<name>A0A3E2TBW0_9FIRM</name>
<keyword evidence="1" id="KW-1133">Transmembrane helix</keyword>
<evidence type="ECO:0000313" key="4">
    <source>
        <dbReference type="Proteomes" id="UP000260991"/>
    </source>
</evidence>
<keyword evidence="1" id="KW-0812">Transmembrane</keyword>
<dbReference type="RefSeq" id="WP_117505457.1">
    <property type="nucleotide sequence ID" value="NZ_QVEQ01000004.1"/>
</dbReference>
<gene>
    <name evidence="3" type="ORF">DWZ46_06630</name>
    <name evidence="2" type="ORF">DWZ89_06700</name>
</gene>
<dbReference type="AlphaFoldDB" id="A0A3E2TBW0"/>
<organism evidence="2 5">
    <name type="scientific">Faecalibacterium prausnitzii</name>
    <dbReference type="NCBI Taxonomy" id="853"/>
    <lineage>
        <taxon>Bacteria</taxon>
        <taxon>Bacillati</taxon>
        <taxon>Bacillota</taxon>
        <taxon>Clostridia</taxon>
        <taxon>Eubacteriales</taxon>
        <taxon>Oscillospiraceae</taxon>
        <taxon>Faecalibacterium</taxon>
    </lineage>
</organism>
<proteinExistence type="predicted"/>